<evidence type="ECO:0000256" key="5">
    <source>
        <dbReference type="PROSITE-ProRule" id="PRU00023"/>
    </source>
</evidence>
<dbReference type="GO" id="GO:0007605">
    <property type="term" value="P:sensory perception of sound"/>
    <property type="evidence" value="ECO:0007669"/>
    <property type="project" value="UniProtKB-KW"/>
</dbReference>
<evidence type="ECO:0000313" key="7">
    <source>
        <dbReference type="Proteomes" id="UP000727407"/>
    </source>
</evidence>
<dbReference type="GO" id="GO:0032420">
    <property type="term" value="C:stereocilium"/>
    <property type="evidence" value="ECO:0007669"/>
    <property type="project" value="UniProtKB-SubCell"/>
</dbReference>
<dbReference type="GO" id="GO:0051017">
    <property type="term" value="P:actin filament bundle assembly"/>
    <property type="evidence" value="ECO:0007669"/>
    <property type="project" value="TreeGrafter"/>
</dbReference>
<evidence type="ECO:0000256" key="3">
    <source>
        <dbReference type="ARBA" id="ARBA00022740"/>
    </source>
</evidence>
<gene>
    <name evidence="6" type="ORF">DAT39_011839</name>
</gene>
<evidence type="ECO:0000256" key="4">
    <source>
        <dbReference type="ARBA" id="ARBA00023043"/>
    </source>
</evidence>
<dbReference type="PANTHER" id="PTHR24153">
    <property type="entry name" value="ESPIN"/>
    <property type="match status" value="1"/>
</dbReference>
<feature type="non-terminal residue" evidence="6">
    <location>
        <position position="1"/>
    </location>
</feature>
<dbReference type="Pfam" id="PF12796">
    <property type="entry name" value="Ank_2"/>
    <property type="match status" value="1"/>
</dbReference>
<dbReference type="InterPro" id="IPR002110">
    <property type="entry name" value="Ankyrin_rpt"/>
</dbReference>
<dbReference type="InterPro" id="IPR052420">
    <property type="entry name" value="Espin/Espin-like"/>
</dbReference>
<feature type="non-terminal residue" evidence="6">
    <location>
        <position position="62"/>
    </location>
</feature>
<accession>A0A8J4U4A6</accession>
<reference evidence="6" key="1">
    <citation type="submission" date="2020-07" db="EMBL/GenBank/DDBJ databases">
        <title>Clarias magur genome sequencing, assembly and annotation.</title>
        <authorList>
            <person name="Kushwaha B."/>
            <person name="Kumar R."/>
            <person name="Das P."/>
            <person name="Joshi C.G."/>
            <person name="Kumar D."/>
            <person name="Nagpure N.S."/>
            <person name="Pandey M."/>
            <person name="Agarwal S."/>
            <person name="Srivastava S."/>
            <person name="Singh M."/>
            <person name="Sahoo L."/>
            <person name="Jayasankar P."/>
            <person name="Meher P.K."/>
            <person name="Koringa P.G."/>
            <person name="Iquebal M.A."/>
            <person name="Das S.P."/>
            <person name="Bit A."/>
            <person name="Patnaik S."/>
            <person name="Patel N."/>
            <person name="Shah T.M."/>
            <person name="Hinsu A."/>
            <person name="Jena J.K."/>
        </authorList>
    </citation>
    <scope>NUCLEOTIDE SEQUENCE</scope>
    <source>
        <strain evidence="6">CIFAMagur01</strain>
        <tissue evidence="6">Testis</tissue>
    </source>
</reference>
<name>A0A8J4U4A6_CLAMG</name>
<dbReference type="PANTHER" id="PTHR24153:SF0">
    <property type="entry name" value="ESPIN-LIKE PROTEIN"/>
    <property type="match status" value="1"/>
</dbReference>
<dbReference type="InterPro" id="IPR036770">
    <property type="entry name" value="Ankyrin_rpt-contain_sf"/>
</dbReference>
<keyword evidence="4 5" id="KW-0040">ANK repeat</keyword>
<dbReference type="Proteomes" id="UP000727407">
    <property type="component" value="Unassembled WGS sequence"/>
</dbReference>
<proteinExistence type="predicted"/>
<dbReference type="EMBL" id="QNUK01000199">
    <property type="protein sequence ID" value="KAF5898446.1"/>
    <property type="molecule type" value="Genomic_DNA"/>
</dbReference>
<keyword evidence="7" id="KW-1185">Reference proteome</keyword>
<dbReference type="Gene3D" id="1.25.40.20">
    <property type="entry name" value="Ankyrin repeat-containing domain"/>
    <property type="match status" value="1"/>
</dbReference>
<protein>
    <submittedName>
        <fullName evidence="6">Espin-like protein</fullName>
    </submittedName>
</protein>
<evidence type="ECO:0000256" key="1">
    <source>
        <dbReference type="ARBA" id="ARBA00004645"/>
    </source>
</evidence>
<comment type="subcellular location">
    <subcellularLocation>
        <location evidence="1">Cell projection</location>
        <location evidence="1">Stereocilium</location>
    </subcellularLocation>
</comment>
<dbReference type="AlphaFoldDB" id="A0A8J4U4A6"/>
<dbReference type="PROSITE" id="PS50088">
    <property type="entry name" value="ANK_REPEAT"/>
    <property type="match status" value="2"/>
</dbReference>
<dbReference type="OrthoDB" id="10261302at2759"/>
<feature type="repeat" description="ANK" evidence="5">
    <location>
        <begin position="42"/>
        <end position="62"/>
    </location>
</feature>
<keyword evidence="2" id="KW-0677">Repeat</keyword>
<comment type="caution">
    <text evidence="6">The sequence shown here is derived from an EMBL/GenBank/DDBJ whole genome shotgun (WGS) entry which is preliminary data.</text>
</comment>
<dbReference type="SMART" id="SM00248">
    <property type="entry name" value="ANK"/>
    <property type="match status" value="1"/>
</dbReference>
<dbReference type="GO" id="GO:0005737">
    <property type="term" value="C:cytoplasm"/>
    <property type="evidence" value="ECO:0007669"/>
    <property type="project" value="TreeGrafter"/>
</dbReference>
<evidence type="ECO:0000256" key="2">
    <source>
        <dbReference type="ARBA" id="ARBA00022737"/>
    </source>
</evidence>
<feature type="repeat" description="ANK" evidence="5">
    <location>
        <begin position="8"/>
        <end position="41"/>
    </location>
</feature>
<organism evidence="6 7">
    <name type="scientific">Clarias magur</name>
    <name type="common">Asian catfish</name>
    <name type="synonym">Macropteronotus magur</name>
    <dbReference type="NCBI Taxonomy" id="1594786"/>
    <lineage>
        <taxon>Eukaryota</taxon>
        <taxon>Metazoa</taxon>
        <taxon>Chordata</taxon>
        <taxon>Craniata</taxon>
        <taxon>Vertebrata</taxon>
        <taxon>Euteleostomi</taxon>
        <taxon>Actinopterygii</taxon>
        <taxon>Neopterygii</taxon>
        <taxon>Teleostei</taxon>
        <taxon>Ostariophysi</taxon>
        <taxon>Siluriformes</taxon>
        <taxon>Clariidae</taxon>
        <taxon>Clarias</taxon>
    </lineage>
</organism>
<dbReference type="SUPFAM" id="SSF48403">
    <property type="entry name" value="Ankyrin repeat"/>
    <property type="match status" value="1"/>
</dbReference>
<sequence length="62" mass="6888">SVNRQTFMGATPLYLACQEGHLHVVEYLVKDCGADVHLRARDGMTPLHAAAHMGHYSLVVWL</sequence>
<keyword evidence="3" id="KW-1009">Hearing</keyword>
<dbReference type="GO" id="GO:0051015">
    <property type="term" value="F:actin filament binding"/>
    <property type="evidence" value="ECO:0007669"/>
    <property type="project" value="TreeGrafter"/>
</dbReference>
<evidence type="ECO:0000313" key="6">
    <source>
        <dbReference type="EMBL" id="KAF5898446.1"/>
    </source>
</evidence>
<dbReference type="PROSITE" id="PS50297">
    <property type="entry name" value="ANK_REP_REGION"/>
    <property type="match status" value="2"/>
</dbReference>